<proteinExistence type="predicted"/>
<reference evidence="2 3" key="1">
    <citation type="submission" date="2017-05" db="EMBL/GenBank/DDBJ databases">
        <title>Draft genome sequence of Elsinoe australis.</title>
        <authorList>
            <person name="Cheng Q."/>
        </authorList>
    </citation>
    <scope>NUCLEOTIDE SEQUENCE [LARGE SCALE GENOMIC DNA]</scope>
    <source>
        <strain evidence="2 3">NL1</strain>
    </source>
</reference>
<name>A0A2P7ZK78_9PEZI</name>
<dbReference type="OrthoDB" id="5563016at2759"/>
<comment type="caution">
    <text evidence="2">The sequence shown here is derived from an EMBL/GenBank/DDBJ whole genome shotgun (WGS) entry which is preliminary data.</text>
</comment>
<dbReference type="STRING" id="40998.A0A2P7ZK78"/>
<dbReference type="Proteomes" id="UP000243723">
    <property type="component" value="Unassembled WGS sequence"/>
</dbReference>
<feature type="compositionally biased region" description="Polar residues" evidence="1">
    <location>
        <begin position="601"/>
        <end position="619"/>
    </location>
</feature>
<evidence type="ECO:0000256" key="1">
    <source>
        <dbReference type="SAM" id="MobiDB-lite"/>
    </source>
</evidence>
<feature type="compositionally biased region" description="Basic and acidic residues" evidence="1">
    <location>
        <begin position="176"/>
        <end position="189"/>
    </location>
</feature>
<feature type="compositionally biased region" description="Polar residues" evidence="1">
    <location>
        <begin position="76"/>
        <end position="86"/>
    </location>
</feature>
<feature type="compositionally biased region" description="Low complexity" evidence="1">
    <location>
        <begin position="153"/>
        <end position="168"/>
    </location>
</feature>
<feature type="compositionally biased region" description="Polar residues" evidence="1">
    <location>
        <begin position="104"/>
        <end position="138"/>
    </location>
</feature>
<feature type="compositionally biased region" description="Low complexity" evidence="1">
    <location>
        <begin position="371"/>
        <end position="380"/>
    </location>
</feature>
<feature type="region of interest" description="Disordered" evidence="1">
    <location>
        <begin position="1"/>
        <end position="444"/>
    </location>
</feature>
<dbReference type="AlphaFoldDB" id="A0A2P7ZK78"/>
<evidence type="ECO:0000313" key="3">
    <source>
        <dbReference type="Proteomes" id="UP000243723"/>
    </source>
</evidence>
<dbReference type="PANTHER" id="PTHR12751">
    <property type="entry name" value="PHOSPHATASE AND ACTIN REGULATOR PHACTR"/>
    <property type="match status" value="1"/>
</dbReference>
<gene>
    <name evidence="2" type="ORF">B9Z65_123</name>
</gene>
<evidence type="ECO:0008006" key="4">
    <source>
        <dbReference type="Google" id="ProtNLM"/>
    </source>
</evidence>
<feature type="compositionally biased region" description="Polar residues" evidence="1">
    <location>
        <begin position="1"/>
        <end position="22"/>
    </location>
</feature>
<protein>
    <recommendedName>
        <fullName evidence="4">Protein BNI4</fullName>
    </recommendedName>
</protein>
<sequence length="738" mass="78751">MRAPLQSLQNTPNPTIRTATPTTPSPKKHRPMAEVMQPFVQSSSSMSMLQSRSTPEGYQSPNSSQQYQQTQRHSQAPRSSFTTPQNAAPGPYRATATAPVQPYAFQSTPNLQQTRTNSAPVTHTRSSSTSDKPTGSRRSGSKEDLANMVRPHSVISLSSSIPDLSLGSFENVPKASPERYRRNSSKKADASAALSMPHTAAAPSGSGMSSVEHLYIPPPAPPAMHRTSSDDLQNAKSSEAAKRYRRRSTANMDNNAAPAPSYAQVVQRPSSSHAASPDAKSTVRPVSSHHRKPSSDKSSTGSIEAEPVKPAPPSPARGIRKDTSPSRASARGTSDKRLTNPSPLSKPAFSTETPEQKKAPGSPPKSPSKPSPAAQQLAALSDKDLNKGMKSRLRRAFSFGSAAELRKASATRQAENAPPATATGGENNNPSELDAEQMEIARRQEAAGIGAGIYSGQGGFAGSTDNISISSTASSASVMLRKMGTSMKKGGRSLKGLFRPKSVIGVPAADGPIQPSLAEVSMVTVEAERQRVNVNAHVADQADGGTGFPKLDKNSLEIPAPAMEARGSAERNDSLRKSIVGSDKERAEVLAAVKKGILKRNGTSSPQGSPVIRAQSTPFTDAPHTASPAGSLPGTPKDERKSRSLSSTNSSNPDYFSQRLNLSTRSMPATPQSSRNISFSPRIQFHDVWSSTEYDRRGDVATCNRLTPMLAQQIKEELNTFKMEMEVHELSKPHTHFF</sequence>
<feature type="compositionally biased region" description="Low complexity" evidence="1">
    <location>
        <begin position="41"/>
        <end position="74"/>
    </location>
</feature>
<dbReference type="GO" id="GO:0030036">
    <property type="term" value="P:actin cytoskeleton organization"/>
    <property type="evidence" value="ECO:0007669"/>
    <property type="project" value="TreeGrafter"/>
</dbReference>
<feature type="region of interest" description="Disordered" evidence="1">
    <location>
        <begin position="600"/>
        <end position="657"/>
    </location>
</feature>
<feature type="compositionally biased region" description="Pro residues" evidence="1">
    <location>
        <begin position="361"/>
        <end position="370"/>
    </location>
</feature>
<feature type="compositionally biased region" description="Basic and acidic residues" evidence="1">
    <location>
        <begin position="567"/>
        <end position="580"/>
    </location>
</feature>
<dbReference type="EMBL" id="NHZQ01000174">
    <property type="protein sequence ID" value="PSK48609.1"/>
    <property type="molecule type" value="Genomic_DNA"/>
</dbReference>
<evidence type="ECO:0000313" key="2">
    <source>
        <dbReference type="EMBL" id="PSK48609.1"/>
    </source>
</evidence>
<dbReference type="PANTHER" id="PTHR12751:SF18">
    <property type="entry name" value="PHOSPHATASE AND ACTIN REGULATOR 1"/>
    <property type="match status" value="1"/>
</dbReference>
<feature type="compositionally biased region" description="Polar residues" evidence="1">
    <location>
        <begin position="339"/>
        <end position="353"/>
    </location>
</feature>
<dbReference type="GO" id="GO:0003779">
    <property type="term" value="F:actin binding"/>
    <property type="evidence" value="ECO:0007669"/>
    <property type="project" value="TreeGrafter"/>
</dbReference>
<accession>A0A2P7ZK78</accession>
<feature type="region of interest" description="Disordered" evidence="1">
    <location>
        <begin position="559"/>
        <end position="580"/>
    </location>
</feature>
<organism evidence="2 3">
    <name type="scientific">Elsinoe australis</name>
    <dbReference type="NCBI Taxonomy" id="40998"/>
    <lineage>
        <taxon>Eukaryota</taxon>
        <taxon>Fungi</taxon>
        <taxon>Dikarya</taxon>
        <taxon>Ascomycota</taxon>
        <taxon>Pezizomycotina</taxon>
        <taxon>Dothideomycetes</taxon>
        <taxon>Dothideomycetidae</taxon>
        <taxon>Myriangiales</taxon>
        <taxon>Elsinoaceae</taxon>
        <taxon>Elsinoe</taxon>
    </lineage>
</organism>
<keyword evidence="3" id="KW-1185">Reference proteome</keyword>